<feature type="transmembrane region" description="Helical" evidence="7">
    <location>
        <begin position="422"/>
        <end position="443"/>
    </location>
</feature>
<evidence type="ECO:0000256" key="2">
    <source>
        <dbReference type="ARBA" id="ARBA00022475"/>
    </source>
</evidence>
<dbReference type="InterPro" id="IPR003838">
    <property type="entry name" value="ABC3_permease_C"/>
</dbReference>
<dbReference type="EMBL" id="JAAITX010000003">
    <property type="protein sequence ID" value="NVH58163.1"/>
    <property type="molecule type" value="Genomic_DNA"/>
</dbReference>
<dbReference type="GO" id="GO:0022857">
    <property type="term" value="F:transmembrane transporter activity"/>
    <property type="evidence" value="ECO:0007669"/>
    <property type="project" value="TreeGrafter"/>
</dbReference>
<dbReference type="GO" id="GO:0005886">
    <property type="term" value="C:plasma membrane"/>
    <property type="evidence" value="ECO:0007669"/>
    <property type="project" value="UniProtKB-SubCell"/>
</dbReference>
<dbReference type="EMBL" id="JAAIUO010000003">
    <property type="protein sequence ID" value="NSK14389.1"/>
    <property type="molecule type" value="Genomic_DNA"/>
</dbReference>
<evidence type="ECO:0000313" key="9">
    <source>
        <dbReference type="EMBL" id="NSK14389.1"/>
    </source>
</evidence>
<evidence type="ECO:0000256" key="1">
    <source>
        <dbReference type="ARBA" id="ARBA00004651"/>
    </source>
</evidence>
<gene>
    <name evidence="10" type="ORF">G5A66_05775</name>
    <name evidence="9" type="ORF">G5A75_05795</name>
</gene>
<evidence type="ECO:0000256" key="5">
    <source>
        <dbReference type="ARBA" id="ARBA00023136"/>
    </source>
</evidence>
<evidence type="ECO:0000313" key="12">
    <source>
        <dbReference type="Proteomes" id="UP000701680"/>
    </source>
</evidence>
<evidence type="ECO:0000256" key="6">
    <source>
        <dbReference type="ARBA" id="ARBA00038076"/>
    </source>
</evidence>
<evidence type="ECO:0000313" key="11">
    <source>
        <dbReference type="Proteomes" id="UP000528555"/>
    </source>
</evidence>
<reference evidence="10" key="2">
    <citation type="submission" date="2020-02" db="EMBL/GenBank/DDBJ databases">
        <authorList>
            <person name="Littmann E."/>
            <person name="Sorbara M."/>
        </authorList>
    </citation>
    <scope>NUCLEOTIDE SEQUENCE</scope>
    <source>
        <strain evidence="10">MSK.17.11</strain>
        <strain evidence="9">MSK.17.38</strain>
    </source>
</reference>
<feature type="transmembrane region" description="Helical" evidence="7">
    <location>
        <begin position="699"/>
        <end position="719"/>
    </location>
</feature>
<reference evidence="11 12" key="1">
    <citation type="journal article" date="2020" name="Cell Host Microbe">
        <title>Functional and Genomic Variation between Human-Derived Isolates of Lachnospiraceae Reveals Inter- and Intra-Species Diversity.</title>
        <authorList>
            <person name="Sorbara M.T."/>
            <person name="Littmann E.R."/>
            <person name="Fontana E."/>
            <person name="Moody T.U."/>
            <person name="Kohout C.E."/>
            <person name="Gjonbalaj M."/>
            <person name="Eaton V."/>
            <person name="Seok R."/>
            <person name="Leiner I.M."/>
            <person name="Pamer E.G."/>
        </authorList>
    </citation>
    <scope>NUCLEOTIDE SEQUENCE [LARGE SCALE GENOMIC DNA]</scope>
    <source>
        <strain evidence="10 11">MSK.17.11</strain>
        <strain evidence="9 12">MSK.17.38</strain>
    </source>
</reference>
<dbReference type="PANTHER" id="PTHR30572:SF4">
    <property type="entry name" value="ABC TRANSPORTER PERMEASE YTRF"/>
    <property type="match status" value="1"/>
</dbReference>
<keyword evidence="3 7" id="KW-0812">Transmembrane</keyword>
<name>A0A850HNU7_9FIRM</name>
<evidence type="ECO:0000256" key="7">
    <source>
        <dbReference type="SAM" id="Phobius"/>
    </source>
</evidence>
<evidence type="ECO:0000256" key="4">
    <source>
        <dbReference type="ARBA" id="ARBA00022989"/>
    </source>
</evidence>
<feature type="transmembrane region" description="Helical" evidence="7">
    <location>
        <begin position="754"/>
        <end position="777"/>
    </location>
</feature>
<organism evidence="10 11">
    <name type="scientific">Dorea phocaeensis</name>
    <dbReference type="NCBI Taxonomy" id="2040291"/>
    <lineage>
        <taxon>Bacteria</taxon>
        <taxon>Bacillati</taxon>
        <taxon>Bacillota</taxon>
        <taxon>Clostridia</taxon>
        <taxon>Lachnospirales</taxon>
        <taxon>Lachnospiraceae</taxon>
        <taxon>Dorea</taxon>
    </lineage>
</organism>
<comment type="similarity">
    <text evidence="6">Belongs to the ABC-4 integral membrane protein family.</text>
</comment>
<feature type="transmembrane region" description="Helical" evidence="7">
    <location>
        <begin position="310"/>
        <end position="333"/>
    </location>
</feature>
<comment type="caution">
    <text evidence="10">The sequence shown here is derived from an EMBL/GenBank/DDBJ whole genome shotgun (WGS) entry which is preliminary data.</text>
</comment>
<dbReference type="Pfam" id="PF02687">
    <property type="entry name" value="FtsX"/>
    <property type="match status" value="2"/>
</dbReference>
<feature type="domain" description="ABC3 transporter permease C-terminal" evidence="8">
    <location>
        <begin position="706"/>
        <end position="812"/>
    </location>
</feature>
<dbReference type="PANTHER" id="PTHR30572">
    <property type="entry name" value="MEMBRANE COMPONENT OF TRANSPORTER-RELATED"/>
    <property type="match status" value="1"/>
</dbReference>
<sequence>MIKNNNQKVISRMAGRSLNNNRRRSLIMIMAVALATFMLFSVFTVGITYFKMQKTQNIRLNGGEYDAILYGLTKEQEAVCEKNPDIKETGAVVVCGYVEETEKDKTPNVGLIWADDSYWNQIKRPAVKWVKGKYPTKENEVMASVDALKECGLENFEIGDSFQMKYADKNGSYTKEFRISGMWEGYGDTDTFYMSKAYFEQSGYELYDVRSTRYYLDFEKKYMPKKEQDVFLASMELEKQQNLFFLSDYSNALEILMGMIGLVLLTCFSAYLLIYNILYLSVSGNVRYYGLLQTVGMTGRQIYRFMHRQMIFIASIGMTVGLAVGSLVAFFLIPEVVKALGIREAVIEVRFHPLVFLLTILLTGVTIYMGSRKPAKLAVSISPVEALGYRVQTGKKSMRKTGNGNLILRMAKEQLAKDKKKTVVVVLSLTVSLCVFLCLVTLLKSEGPRTIVGNYMNLDLVVENDTLKEENHNDWTQIIDETMLEQMKKTEGVKDVHPIKSAEIMFPWESEVIDKWMEESYDMWMYYPYEEDRKEHQEHPENFGSFMIGIDETDFDYLNQLLQHPIDKDSFLSGETCLIYQNSLEFKNSDLTGKKITCAEYGNGEHTRTFKIAGLTDENYYTGALLGMPPTMIVSDRAIEEFADNTYVSKVGIKYEEEYQKETENALMQLMNDSSHYKDFSFDSKIEEAEDVEKAQGNMMGVGIGVVLILALIGILNYVNTMTGNIQSRQTELAILESVGMTEKQMRRMLMIEGLLFAGISLFLTATLGTAVTYYLYQSMNYRGVPFMIPVFPVFIMAVIVVVVCVAVPLIVERLIGRKKSVVERIRTVE</sequence>
<feature type="transmembrane region" description="Helical" evidence="7">
    <location>
        <begin position="255"/>
        <end position="278"/>
    </location>
</feature>
<dbReference type="Proteomes" id="UP000701680">
    <property type="component" value="Unassembled WGS sequence"/>
</dbReference>
<evidence type="ECO:0000256" key="3">
    <source>
        <dbReference type="ARBA" id="ARBA00022692"/>
    </source>
</evidence>
<feature type="transmembrane region" description="Helical" evidence="7">
    <location>
        <begin position="353"/>
        <end position="370"/>
    </location>
</feature>
<keyword evidence="5 7" id="KW-0472">Membrane</keyword>
<feature type="transmembrane region" description="Helical" evidence="7">
    <location>
        <begin position="789"/>
        <end position="812"/>
    </location>
</feature>
<dbReference type="InterPro" id="IPR050250">
    <property type="entry name" value="Macrolide_Exporter_MacB"/>
</dbReference>
<dbReference type="AlphaFoldDB" id="A0A850HNU7"/>
<comment type="subcellular location">
    <subcellularLocation>
        <location evidence="1">Cell membrane</location>
        <topology evidence="1">Multi-pass membrane protein</topology>
    </subcellularLocation>
</comment>
<proteinExistence type="inferred from homology"/>
<evidence type="ECO:0000259" key="8">
    <source>
        <dbReference type="Pfam" id="PF02687"/>
    </source>
</evidence>
<accession>A0A850HNU7</accession>
<keyword evidence="11" id="KW-1185">Reference proteome</keyword>
<dbReference type="RefSeq" id="WP_173814545.1">
    <property type="nucleotide sequence ID" value="NZ_JAAITX010000003.1"/>
</dbReference>
<feature type="domain" description="ABC3 transporter permease C-terminal" evidence="8">
    <location>
        <begin position="262"/>
        <end position="370"/>
    </location>
</feature>
<keyword evidence="2" id="KW-1003">Cell membrane</keyword>
<evidence type="ECO:0000313" key="10">
    <source>
        <dbReference type="EMBL" id="NVH58163.1"/>
    </source>
</evidence>
<feature type="transmembrane region" description="Helical" evidence="7">
    <location>
        <begin position="26"/>
        <end position="50"/>
    </location>
</feature>
<dbReference type="Proteomes" id="UP000528555">
    <property type="component" value="Unassembled WGS sequence"/>
</dbReference>
<keyword evidence="4 7" id="KW-1133">Transmembrane helix</keyword>
<protein>
    <submittedName>
        <fullName evidence="10">ABC transporter permease</fullName>
    </submittedName>
</protein>